<accession>D8JWD5</accession>
<gene>
    <name evidence="5" type="ordered locus">Hden_1236</name>
</gene>
<dbReference type="RefSeq" id="WP_013215263.1">
    <property type="nucleotide sequence ID" value="NC_014313.1"/>
</dbReference>
<proteinExistence type="inferred from homology"/>
<name>D8JWD5_HYPDA</name>
<dbReference type="AlphaFoldDB" id="D8JWD5"/>
<organism evidence="5 6">
    <name type="scientific">Hyphomicrobium denitrificans (strain ATCC 51888 / DSM 1869 / NCIMB 11706 / TK 0415)</name>
    <dbReference type="NCBI Taxonomy" id="582899"/>
    <lineage>
        <taxon>Bacteria</taxon>
        <taxon>Pseudomonadati</taxon>
        <taxon>Pseudomonadota</taxon>
        <taxon>Alphaproteobacteria</taxon>
        <taxon>Hyphomicrobiales</taxon>
        <taxon>Hyphomicrobiaceae</taxon>
        <taxon>Hyphomicrobium</taxon>
    </lineage>
</organism>
<reference evidence="6" key="1">
    <citation type="journal article" date="2011" name="J. Bacteriol.">
        <title>Genome sequences of eight morphologically diverse alphaproteobacteria.</title>
        <authorList>
            <consortium name="US DOE Joint Genome Institute"/>
            <person name="Brown P.J."/>
            <person name="Kysela D.T."/>
            <person name="Buechlein A."/>
            <person name="Hemmerich C."/>
            <person name="Brun Y.V."/>
        </authorList>
    </citation>
    <scope>NUCLEOTIDE SEQUENCE [LARGE SCALE GENOMIC DNA]</scope>
    <source>
        <strain evidence="6">ATCC 51888 / DSM 1869 / NCIB 11706 / TK 0415</strain>
    </source>
</reference>
<feature type="domain" description="Baseplate J-like central" evidence="3">
    <location>
        <begin position="194"/>
        <end position="270"/>
    </location>
</feature>
<dbReference type="OrthoDB" id="7565172at2"/>
<dbReference type="Pfam" id="PF04865">
    <property type="entry name" value="Baseplate_J"/>
    <property type="match status" value="1"/>
</dbReference>
<sequence length="360" mass="37813">MAFQIPDLPALAQRAANAFRGNLKGSDARLWPNNVAVSAKVMAGAVYENFSFLQWISKQILVSTADGEFVERHAREYGMARLPATFATGAVVIAGDPGIAVPAGIVLLRADNMAYDVISAGVTDGDGNATVQVRAQSPGRAGNAASGVALTMTAALDRLNSAAVVASAGIGSGADLESIESLRSRVLFRKRLPPHGGAAHDYVAWAREINGVTRVFVDPVTQSNDRTSVGVWFLMDDTYSDGIPQGSDVQNVADYIETVRPAGALVDVQAPIKQAVNITITGLSPDTTIVRDAVRAELADLFRRRVAVSTLTNPFTLYRSKVVEAISIAVGEDHHTLTAPAGDTAATVGKLLTLGSVTFA</sequence>
<dbReference type="KEGG" id="hdn:Hden_1236"/>
<dbReference type="HOGENOM" id="CLU_039609_1_1_5"/>
<evidence type="ECO:0000259" key="3">
    <source>
        <dbReference type="Pfam" id="PF26078"/>
    </source>
</evidence>
<dbReference type="eggNOG" id="COG3299">
    <property type="taxonomic scope" value="Bacteria"/>
</dbReference>
<evidence type="ECO:0000259" key="2">
    <source>
        <dbReference type="Pfam" id="PF04865"/>
    </source>
</evidence>
<evidence type="ECO:0000313" key="5">
    <source>
        <dbReference type="EMBL" id="ADJ23048.1"/>
    </source>
</evidence>
<keyword evidence="6" id="KW-1185">Reference proteome</keyword>
<dbReference type="InterPro" id="IPR006949">
    <property type="entry name" value="Barrel_Baseplate_J-like"/>
</dbReference>
<comment type="similarity">
    <text evidence="1">Belongs to the Mu gp47/PBSX XkdT family.</text>
</comment>
<dbReference type="InterPro" id="IPR052399">
    <property type="entry name" value="Phage_Baseplate_Assmbl_Protein"/>
</dbReference>
<protein>
    <submittedName>
        <fullName evidence="5">Baseplate J family protein</fullName>
    </submittedName>
</protein>
<dbReference type="EMBL" id="CP002083">
    <property type="protein sequence ID" value="ADJ23048.1"/>
    <property type="molecule type" value="Genomic_DNA"/>
</dbReference>
<feature type="domain" description="Baseplate protein J-like barrel" evidence="2">
    <location>
        <begin position="91"/>
        <end position="163"/>
    </location>
</feature>
<dbReference type="STRING" id="582899.Hden_1236"/>
<dbReference type="Pfam" id="PF26078">
    <property type="entry name" value="Baseplate_J_M"/>
    <property type="match status" value="1"/>
</dbReference>
<dbReference type="InterPro" id="IPR058530">
    <property type="entry name" value="Baseplate_J-like_C"/>
</dbReference>
<dbReference type="Pfam" id="PF26079">
    <property type="entry name" value="Baseplate_J_C"/>
    <property type="match status" value="1"/>
</dbReference>
<evidence type="ECO:0000259" key="4">
    <source>
        <dbReference type="Pfam" id="PF26079"/>
    </source>
</evidence>
<dbReference type="InterPro" id="IPR058531">
    <property type="entry name" value="Baseplate_J_M"/>
</dbReference>
<evidence type="ECO:0000256" key="1">
    <source>
        <dbReference type="ARBA" id="ARBA00038087"/>
    </source>
</evidence>
<feature type="domain" description="Baseplate J-like C-terminal" evidence="4">
    <location>
        <begin position="276"/>
        <end position="359"/>
    </location>
</feature>
<evidence type="ECO:0000313" key="6">
    <source>
        <dbReference type="Proteomes" id="UP000002033"/>
    </source>
</evidence>
<dbReference type="PANTHER" id="PTHR37829:SF3">
    <property type="entry name" value="PROTEIN JAYE-RELATED"/>
    <property type="match status" value="1"/>
</dbReference>
<dbReference type="PANTHER" id="PTHR37829">
    <property type="entry name" value="PHAGE-LIKE ELEMENT PBSX PROTEIN XKDT"/>
    <property type="match status" value="1"/>
</dbReference>
<dbReference type="Proteomes" id="UP000002033">
    <property type="component" value="Chromosome"/>
</dbReference>